<feature type="compositionally biased region" description="Acidic residues" evidence="1">
    <location>
        <begin position="122"/>
        <end position="138"/>
    </location>
</feature>
<proteinExistence type="predicted"/>
<dbReference type="InParanoid" id="A0A067LYB1"/>
<name>A0A067LYB1_BOTB1</name>
<evidence type="ECO:0000256" key="1">
    <source>
        <dbReference type="SAM" id="MobiDB-lite"/>
    </source>
</evidence>
<keyword evidence="3" id="KW-1185">Reference proteome</keyword>
<evidence type="ECO:0000313" key="3">
    <source>
        <dbReference type="Proteomes" id="UP000027195"/>
    </source>
</evidence>
<dbReference type="OrthoDB" id="2794270at2759"/>
<gene>
    <name evidence="2" type="ORF">BOTBODRAFT_180835</name>
</gene>
<evidence type="ECO:0000313" key="2">
    <source>
        <dbReference type="EMBL" id="KDQ07320.1"/>
    </source>
</evidence>
<dbReference type="AlphaFoldDB" id="A0A067LYB1"/>
<feature type="compositionally biased region" description="Low complexity" evidence="1">
    <location>
        <begin position="17"/>
        <end position="31"/>
    </location>
</feature>
<dbReference type="Proteomes" id="UP000027195">
    <property type="component" value="Unassembled WGS sequence"/>
</dbReference>
<dbReference type="HOGENOM" id="CLU_1106964_0_0_1"/>
<protein>
    <submittedName>
        <fullName evidence="2">Uncharacterized protein</fullName>
    </submittedName>
</protein>
<organism evidence="2 3">
    <name type="scientific">Botryobasidium botryosum (strain FD-172 SS1)</name>
    <dbReference type="NCBI Taxonomy" id="930990"/>
    <lineage>
        <taxon>Eukaryota</taxon>
        <taxon>Fungi</taxon>
        <taxon>Dikarya</taxon>
        <taxon>Basidiomycota</taxon>
        <taxon>Agaricomycotina</taxon>
        <taxon>Agaricomycetes</taxon>
        <taxon>Cantharellales</taxon>
        <taxon>Botryobasidiaceae</taxon>
        <taxon>Botryobasidium</taxon>
    </lineage>
</organism>
<sequence>MSDSDIPHGTHDEYPYDSGSEMPSDSSSDEGAAPTDDGSSSSRIPMEEDTESEKHSSEPRPANISQSRAPPISPRVNTPMSVPPSPMSSQTSLYGDDNVPDTLMSQPPLASDRGFSPIHNIDDDDQDMVSREDSDDDEEVIDALGDPLYIPAESLFRQDEDGDDDDDQELHDALPPAFYEHPAIRNAYIRIFAMHAFDGVTKVVVHKELEMIAAFAKSMEAMLPKSTNATPPKLDGVARTLTTLERRLGIL</sequence>
<accession>A0A067LYB1</accession>
<reference evidence="3" key="1">
    <citation type="journal article" date="2014" name="Proc. Natl. Acad. Sci. U.S.A.">
        <title>Extensive sampling of basidiomycete genomes demonstrates inadequacy of the white-rot/brown-rot paradigm for wood decay fungi.</title>
        <authorList>
            <person name="Riley R."/>
            <person name="Salamov A.A."/>
            <person name="Brown D.W."/>
            <person name="Nagy L.G."/>
            <person name="Floudas D."/>
            <person name="Held B.W."/>
            <person name="Levasseur A."/>
            <person name="Lombard V."/>
            <person name="Morin E."/>
            <person name="Otillar R."/>
            <person name="Lindquist E.A."/>
            <person name="Sun H."/>
            <person name="LaButti K.M."/>
            <person name="Schmutz J."/>
            <person name="Jabbour D."/>
            <person name="Luo H."/>
            <person name="Baker S.E."/>
            <person name="Pisabarro A.G."/>
            <person name="Walton J.D."/>
            <person name="Blanchette R.A."/>
            <person name="Henrissat B."/>
            <person name="Martin F."/>
            <person name="Cullen D."/>
            <person name="Hibbett D.S."/>
            <person name="Grigoriev I.V."/>
        </authorList>
    </citation>
    <scope>NUCLEOTIDE SEQUENCE [LARGE SCALE GENOMIC DNA]</scope>
    <source>
        <strain evidence="3">FD-172 SS1</strain>
    </source>
</reference>
<feature type="compositionally biased region" description="Basic and acidic residues" evidence="1">
    <location>
        <begin position="1"/>
        <end position="14"/>
    </location>
</feature>
<dbReference type="EMBL" id="KL198110">
    <property type="protein sequence ID" value="KDQ07320.1"/>
    <property type="molecule type" value="Genomic_DNA"/>
</dbReference>
<feature type="region of interest" description="Disordered" evidence="1">
    <location>
        <begin position="1"/>
        <end position="138"/>
    </location>
</feature>